<dbReference type="InterPro" id="IPR036890">
    <property type="entry name" value="HATPase_C_sf"/>
</dbReference>
<keyword evidence="1" id="KW-0067">ATP-binding</keyword>
<dbReference type="Proteomes" id="UP001556170">
    <property type="component" value="Unassembled WGS sequence"/>
</dbReference>
<name>A0ABV3QTC2_9GAMM</name>
<dbReference type="GO" id="GO:0005524">
    <property type="term" value="F:ATP binding"/>
    <property type="evidence" value="ECO:0007669"/>
    <property type="project" value="UniProtKB-KW"/>
</dbReference>
<comment type="caution">
    <text evidence="1">The sequence shown here is derived from an EMBL/GenBank/DDBJ whole genome shotgun (WGS) entry which is preliminary data.</text>
</comment>
<organism evidence="1 2">
    <name type="scientific">Rhodanobacter geophilus</name>
    <dbReference type="NCBI Taxonomy" id="3162488"/>
    <lineage>
        <taxon>Bacteria</taxon>
        <taxon>Pseudomonadati</taxon>
        <taxon>Pseudomonadota</taxon>
        <taxon>Gammaproteobacteria</taxon>
        <taxon>Lysobacterales</taxon>
        <taxon>Rhodanobacteraceae</taxon>
        <taxon>Rhodanobacter</taxon>
    </lineage>
</organism>
<reference evidence="1 2" key="1">
    <citation type="submission" date="2024-06" db="EMBL/GenBank/DDBJ databases">
        <authorList>
            <person name="Woo H."/>
        </authorList>
    </citation>
    <scope>NUCLEOTIDE SEQUENCE [LARGE SCALE GENOMIC DNA]</scope>
    <source>
        <strain evidence="1 2">S2-g</strain>
    </source>
</reference>
<evidence type="ECO:0000313" key="1">
    <source>
        <dbReference type="EMBL" id="MEW9625825.1"/>
    </source>
</evidence>
<evidence type="ECO:0000313" key="2">
    <source>
        <dbReference type="Proteomes" id="UP001556170"/>
    </source>
</evidence>
<dbReference type="Gene3D" id="3.30.565.10">
    <property type="entry name" value="Histidine kinase-like ATPase, C-terminal domain"/>
    <property type="match status" value="1"/>
</dbReference>
<sequence>MAKGSRGNAANEALFEEDYVLRTLGKIGYDGETALTELVANAWDAGASRVSIVIPEDAGSSLTVEDDGHGMTADNFRARWMKLGYNRIKNQGSGVEFPPERAGQHRVPFGRNGVGRHGLLCFANQYEVETWRGGDAISLVINTQNNASPFYIERETKSKKTGHGTRLSVVVDRHLPNPLSVRKVLAGRFVHDPQFTVEVNGRSVPLAQHEGLINTEVLRIGSGSTVAAHIVDTTKAAQNTRYQGIAFWVNRRLVGTPRWAVGTTPVLDGRSRFAKRYAVVIEADGTWAPFVEQDWSRFKTEPEVDRLFSEVASYVHRQVEALSASFVEENSEDALMRNREEFRNLPTGAKVEVAQFTHALVADHPSIAPEALAKAVRAVIQLQSGRGGIRLLDKLMHLDETDIEGLDRLLEQWTVQDALVVLDEIDARLSVIAAIEKLAKDPATDELHTLHPLITQARWLFGPEFDSSEYASNSTLRTVAEEVFGSRKADTTFQNPRRRPDLVILTDATISLTATTTFNGTDHLACMRDVLLIELKKGHSTIGREEMHQAEGYIEDLMSNGALASRPFFHAYVVGHEIAQATTRTKSLGESQDVFARIQATTYGQLTDTANRRLMNLKERIPSRYEEVNGYDLVQKVMGQPSQAPLMPHTE</sequence>
<dbReference type="SUPFAM" id="SSF55874">
    <property type="entry name" value="ATPase domain of HSP90 chaperone/DNA topoisomerase II/histidine kinase"/>
    <property type="match status" value="1"/>
</dbReference>
<gene>
    <name evidence="1" type="ORF">ABQJ56_16495</name>
</gene>
<accession>A0ABV3QTC2</accession>
<dbReference type="RefSeq" id="WP_367846116.1">
    <property type="nucleotide sequence ID" value="NZ_JBFOHL010000021.1"/>
</dbReference>
<dbReference type="Pfam" id="PF13589">
    <property type="entry name" value="HATPase_c_3"/>
    <property type="match status" value="1"/>
</dbReference>
<keyword evidence="1" id="KW-0547">Nucleotide-binding</keyword>
<protein>
    <submittedName>
        <fullName evidence="1">ATP-binding protein</fullName>
    </submittedName>
</protein>
<dbReference type="EMBL" id="JBFOHL010000021">
    <property type="protein sequence ID" value="MEW9625825.1"/>
    <property type="molecule type" value="Genomic_DNA"/>
</dbReference>
<keyword evidence="2" id="KW-1185">Reference proteome</keyword>
<proteinExistence type="predicted"/>